<dbReference type="KEGG" id="qsa:O6P43_018910"/>
<reference evidence="1" key="1">
    <citation type="journal article" date="2023" name="Science">
        <title>Elucidation of the pathway for biosynthesis of saponin adjuvants from the soapbark tree.</title>
        <authorList>
            <person name="Reed J."/>
            <person name="Orme A."/>
            <person name="El-Demerdash A."/>
            <person name="Owen C."/>
            <person name="Martin L.B.B."/>
            <person name="Misra R.C."/>
            <person name="Kikuchi S."/>
            <person name="Rejzek M."/>
            <person name="Martin A.C."/>
            <person name="Harkess A."/>
            <person name="Leebens-Mack J."/>
            <person name="Louveau T."/>
            <person name="Stephenson M.J."/>
            <person name="Osbourn A."/>
        </authorList>
    </citation>
    <scope>NUCLEOTIDE SEQUENCE</scope>
    <source>
        <strain evidence="1">S10</strain>
    </source>
</reference>
<sequence>MCSSEGSPCWSVFDGVKNIPATPEAIIAESNSAISTLEYARATALLDLSFSPLSKKSSDASLTLQYDVQMADETYKAGCAALARGKLDEALHSLNVSLSRCQPDETSNVAKLQYLISHPSQQLQRSPK</sequence>
<evidence type="ECO:0000313" key="2">
    <source>
        <dbReference type="Proteomes" id="UP001163823"/>
    </source>
</evidence>
<name>A0AAD7PJQ7_QUISA</name>
<comment type="caution">
    <text evidence="1">The sequence shown here is derived from an EMBL/GenBank/DDBJ whole genome shotgun (WGS) entry which is preliminary data.</text>
</comment>
<protein>
    <submittedName>
        <fullName evidence="1">UPF0012 hydrolase in pqqF 5'region</fullName>
    </submittedName>
</protein>
<proteinExistence type="predicted"/>
<dbReference type="Proteomes" id="UP001163823">
    <property type="component" value="Chromosome 8"/>
</dbReference>
<organism evidence="1 2">
    <name type="scientific">Quillaja saponaria</name>
    <name type="common">Soap bark tree</name>
    <dbReference type="NCBI Taxonomy" id="32244"/>
    <lineage>
        <taxon>Eukaryota</taxon>
        <taxon>Viridiplantae</taxon>
        <taxon>Streptophyta</taxon>
        <taxon>Embryophyta</taxon>
        <taxon>Tracheophyta</taxon>
        <taxon>Spermatophyta</taxon>
        <taxon>Magnoliopsida</taxon>
        <taxon>eudicotyledons</taxon>
        <taxon>Gunneridae</taxon>
        <taxon>Pentapetalae</taxon>
        <taxon>rosids</taxon>
        <taxon>fabids</taxon>
        <taxon>Fabales</taxon>
        <taxon>Quillajaceae</taxon>
        <taxon>Quillaja</taxon>
    </lineage>
</organism>
<keyword evidence="2" id="KW-1185">Reference proteome</keyword>
<dbReference type="GO" id="GO:0016787">
    <property type="term" value="F:hydrolase activity"/>
    <property type="evidence" value="ECO:0007669"/>
    <property type="project" value="UniProtKB-KW"/>
</dbReference>
<dbReference type="EMBL" id="JARAOO010000008">
    <property type="protein sequence ID" value="KAJ7958138.1"/>
    <property type="molecule type" value="Genomic_DNA"/>
</dbReference>
<gene>
    <name evidence="1" type="ORF">O6P43_018910</name>
</gene>
<evidence type="ECO:0000313" key="1">
    <source>
        <dbReference type="EMBL" id="KAJ7958138.1"/>
    </source>
</evidence>
<keyword evidence="1" id="KW-0378">Hydrolase</keyword>
<accession>A0AAD7PJQ7</accession>
<dbReference type="AlphaFoldDB" id="A0AAD7PJQ7"/>